<dbReference type="InterPro" id="IPR032466">
    <property type="entry name" value="Metal_Hydrolase"/>
</dbReference>
<keyword evidence="3" id="KW-1185">Reference proteome</keyword>
<gene>
    <name evidence="2" type="ORF">KTH90_07800</name>
</gene>
<name>A0ABS6K5U3_9FIRM</name>
<dbReference type="Pfam" id="PF04909">
    <property type="entry name" value="Amidohydro_2"/>
    <property type="match status" value="1"/>
</dbReference>
<dbReference type="Proteomes" id="UP001314681">
    <property type="component" value="Unassembled WGS sequence"/>
</dbReference>
<comment type="caution">
    <text evidence="2">The sequence shown here is derived from an EMBL/GenBank/DDBJ whole genome shotgun (WGS) entry which is preliminary data.</text>
</comment>
<organism evidence="2 3">
    <name type="scientific">Diplocloster modestus</name>
    <dbReference type="NCBI Taxonomy" id="2850322"/>
    <lineage>
        <taxon>Bacteria</taxon>
        <taxon>Bacillati</taxon>
        <taxon>Bacillota</taxon>
        <taxon>Clostridia</taxon>
        <taxon>Lachnospirales</taxon>
        <taxon>Lachnospiraceae</taxon>
        <taxon>Diplocloster</taxon>
    </lineage>
</organism>
<dbReference type="InterPro" id="IPR006680">
    <property type="entry name" value="Amidohydro-rel"/>
</dbReference>
<evidence type="ECO:0000313" key="3">
    <source>
        <dbReference type="Proteomes" id="UP001314681"/>
    </source>
</evidence>
<sequence length="261" mass="29902">MRVIDCSAMIGYGVVNHTVVNHEGFTLVERVAEARDAGEMIAYMDYCGIESAIVGHQAMIDVTPTYGNQKLVKETAKCPERLIPSWTILPPATDEEFEPEKLFQAMQEHQVKALRAYPTTQRYFLERITMDELLTELQMRKIPLFLTPSEGYEHIYRLLEQYPRMRVIIHNYGPWSPDRFWFPLLRAYQDVYFETGDYETDGGLERMIGRFGSGRFVYGSDFPTNNIGGSLAVLRSLEISSSSREEIAHGNIERLISEAKA</sequence>
<dbReference type="Gene3D" id="3.20.20.140">
    <property type="entry name" value="Metal-dependent hydrolases"/>
    <property type="match status" value="1"/>
</dbReference>
<dbReference type="SUPFAM" id="SSF51556">
    <property type="entry name" value="Metallo-dependent hydrolases"/>
    <property type="match status" value="1"/>
</dbReference>
<evidence type="ECO:0000313" key="2">
    <source>
        <dbReference type="EMBL" id="MBU9725916.1"/>
    </source>
</evidence>
<dbReference type="EMBL" id="JAHQCX010000004">
    <property type="protein sequence ID" value="MBU9725916.1"/>
    <property type="molecule type" value="Genomic_DNA"/>
</dbReference>
<protein>
    <submittedName>
        <fullName evidence="2">Amidohydrolase family protein</fullName>
    </submittedName>
</protein>
<dbReference type="RefSeq" id="WP_238726593.1">
    <property type="nucleotide sequence ID" value="NZ_JAHQCX010000004.1"/>
</dbReference>
<evidence type="ECO:0000259" key="1">
    <source>
        <dbReference type="Pfam" id="PF04909"/>
    </source>
</evidence>
<reference evidence="2 3" key="1">
    <citation type="submission" date="2021-06" db="EMBL/GenBank/DDBJ databases">
        <title>Description of novel taxa of the family Lachnospiraceae.</title>
        <authorList>
            <person name="Chaplin A.V."/>
            <person name="Sokolova S.R."/>
            <person name="Pikina A.P."/>
            <person name="Korzhanova M."/>
            <person name="Belova V."/>
            <person name="Korostin D."/>
            <person name="Efimov B.A."/>
        </authorList>
    </citation>
    <scope>NUCLEOTIDE SEQUENCE [LARGE SCALE GENOMIC DNA]</scope>
    <source>
        <strain evidence="2 3">ASD4241</strain>
    </source>
</reference>
<feature type="domain" description="Amidohydrolase-related" evidence="1">
    <location>
        <begin position="68"/>
        <end position="255"/>
    </location>
</feature>
<accession>A0ABS6K5U3</accession>
<proteinExistence type="predicted"/>